<organism evidence="1 2">
    <name type="scientific">Acinetobacter bereziniae NIPH 3</name>
    <dbReference type="NCBI Taxonomy" id="1217651"/>
    <lineage>
        <taxon>Bacteria</taxon>
        <taxon>Pseudomonadati</taxon>
        <taxon>Pseudomonadota</taxon>
        <taxon>Gammaproteobacteria</taxon>
        <taxon>Moraxellales</taxon>
        <taxon>Moraxellaceae</taxon>
        <taxon>Acinetobacter</taxon>
    </lineage>
</organism>
<dbReference type="PATRIC" id="fig|1217651.3.peg.3017"/>
<dbReference type="RefSeq" id="WP_004831599.1">
    <property type="nucleotide sequence ID" value="NZ_KB849468.1"/>
</dbReference>
<comment type="caution">
    <text evidence="1">The sequence shown here is derived from an EMBL/GenBank/DDBJ whole genome shotgun (WGS) entry which is preliminary data.</text>
</comment>
<protein>
    <submittedName>
        <fullName evidence="1">Uncharacterized protein</fullName>
    </submittedName>
</protein>
<sequence>MSKQFTRIEASFTAALMAKIDASAYEFGSKIDYLSIDYNKATDDVLIGLKKDKEPDLSRISLKEAQFISWLIPYIVSMQNRSGISIQSIQAIYDDEGLNLDIVVNEDVKQ</sequence>
<dbReference type="HOGENOM" id="CLU_2165458_0_0_6"/>
<evidence type="ECO:0000313" key="1">
    <source>
        <dbReference type="EMBL" id="ENV20921.1"/>
    </source>
</evidence>
<gene>
    <name evidence="1" type="ORF">F963_03052</name>
</gene>
<name>N8X9H1_ACIBZ</name>
<dbReference type="Proteomes" id="UP000013270">
    <property type="component" value="Unassembled WGS sequence"/>
</dbReference>
<dbReference type="EMBL" id="APPK01000045">
    <property type="protein sequence ID" value="ENV20921.1"/>
    <property type="molecule type" value="Genomic_DNA"/>
</dbReference>
<evidence type="ECO:0000313" key="2">
    <source>
        <dbReference type="Proteomes" id="UP000013270"/>
    </source>
</evidence>
<reference evidence="1 2" key="1">
    <citation type="submission" date="2013-02" db="EMBL/GenBank/DDBJ databases">
        <title>The Genome Sequence of Acinetobacter bereziniae NIPH 3.</title>
        <authorList>
            <consortium name="The Broad Institute Genome Sequencing Platform"/>
            <consortium name="The Broad Institute Genome Sequencing Center for Infectious Disease"/>
            <person name="Cerqueira G."/>
            <person name="Feldgarden M."/>
            <person name="Courvalin P."/>
            <person name="Perichon B."/>
            <person name="Grillot-Courvalin C."/>
            <person name="Clermont D."/>
            <person name="Rocha E."/>
            <person name="Yoon E.-J."/>
            <person name="Nemec A."/>
            <person name="Walker B."/>
            <person name="Young S.K."/>
            <person name="Zeng Q."/>
            <person name="Gargeya S."/>
            <person name="Fitzgerald M."/>
            <person name="Haas B."/>
            <person name="Abouelleil A."/>
            <person name="Alvarado L."/>
            <person name="Arachchi H.M."/>
            <person name="Berlin A.M."/>
            <person name="Chapman S.B."/>
            <person name="Dewar J."/>
            <person name="Goldberg J."/>
            <person name="Griggs A."/>
            <person name="Gujja S."/>
            <person name="Hansen M."/>
            <person name="Howarth C."/>
            <person name="Imamovic A."/>
            <person name="Larimer J."/>
            <person name="McCowan C."/>
            <person name="Murphy C."/>
            <person name="Neiman D."/>
            <person name="Pearson M."/>
            <person name="Priest M."/>
            <person name="Roberts A."/>
            <person name="Saif S."/>
            <person name="Shea T."/>
            <person name="Sisk P."/>
            <person name="Sykes S."/>
            <person name="Wortman J."/>
            <person name="Nusbaum C."/>
            <person name="Birren B."/>
        </authorList>
    </citation>
    <scope>NUCLEOTIDE SEQUENCE [LARGE SCALE GENOMIC DNA]</scope>
    <source>
        <strain evidence="1 2">NIPH 3</strain>
    </source>
</reference>
<accession>N8X9H1</accession>
<dbReference type="AlphaFoldDB" id="N8X9H1"/>
<proteinExistence type="predicted"/>